<evidence type="ECO:0000256" key="2">
    <source>
        <dbReference type="ARBA" id="ARBA00011906"/>
    </source>
</evidence>
<evidence type="ECO:0000256" key="3">
    <source>
        <dbReference type="ARBA" id="ARBA00022723"/>
    </source>
</evidence>
<dbReference type="HOGENOM" id="CLU_013691_3_2_1"/>
<feature type="region of interest" description="Disordered" evidence="8">
    <location>
        <begin position="525"/>
        <end position="552"/>
    </location>
</feature>
<name>A0A0C9T1I0_PLICR</name>
<dbReference type="InterPro" id="IPR002227">
    <property type="entry name" value="Tyrosinase_Cu-bd"/>
</dbReference>
<evidence type="ECO:0000256" key="5">
    <source>
        <dbReference type="ARBA" id="ARBA00023101"/>
    </source>
</evidence>
<dbReference type="Proteomes" id="UP000053263">
    <property type="component" value="Unassembled WGS sequence"/>
</dbReference>
<keyword evidence="3" id="KW-0479">Metal-binding</keyword>
<feature type="compositionally biased region" description="Basic and acidic residues" evidence="8">
    <location>
        <begin position="231"/>
        <end position="241"/>
    </location>
</feature>
<evidence type="ECO:0000256" key="1">
    <source>
        <dbReference type="ARBA" id="ARBA00009928"/>
    </source>
</evidence>
<organism evidence="10 11">
    <name type="scientific">Plicaturopsis crispa FD-325 SS-3</name>
    <dbReference type="NCBI Taxonomy" id="944288"/>
    <lineage>
        <taxon>Eukaryota</taxon>
        <taxon>Fungi</taxon>
        <taxon>Dikarya</taxon>
        <taxon>Basidiomycota</taxon>
        <taxon>Agaricomycotina</taxon>
        <taxon>Agaricomycetes</taxon>
        <taxon>Agaricomycetidae</taxon>
        <taxon>Amylocorticiales</taxon>
        <taxon>Amylocorticiaceae</taxon>
        <taxon>Plicatura</taxon>
        <taxon>Plicaturopsis crispa</taxon>
    </lineage>
</organism>
<dbReference type="EMBL" id="KN832587">
    <property type="protein sequence ID" value="KII83039.1"/>
    <property type="molecule type" value="Genomic_DNA"/>
</dbReference>
<keyword evidence="5" id="KW-0470">Melanin biosynthesis</keyword>
<evidence type="ECO:0000256" key="7">
    <source>
        <dbReference type="ARBA" id="ARBA00048881"/>
    </source>
</evidence>
<dbReference type="InterPro" id="IPR008922">
    <property type="entry name" value="Di-copper_centre_dom_sf"/>
</dbReference>
<evidence type="ECO:0000259" key="9">
    <source>
        <dbReference type="PROSITE" id="PS00498"/>
    </source>
</evidence>
<proteinExistence type="inferred from homology"/>
<evidence type="ECO:0000256" key="6">
    <source>
        <dbReference type="ARBA" id="ARBA00048233"/>
    </source>
</evidence>
<accession>A0A0C9T1I0</accession>
<keyword evidence="11" id="KW-1185">Reference proteome</keyword>
<dbReference type="OrthoDB" id="6132182at2759"/>
<gene>
    <name evidence="10" type="ORF">PLICRDRAFT_180805</name>
</gene>
<sequence length="625" mass="69184">MSSPYIIAASGDSVQPRLEINDLQKNTYQFSLFVRALNEIMKPGYQPDPASWKQIGGIHGVPYERWSGDPVSSDTPDEKAEWGGYCYHASVLFPTWHRVVCLLVEQAVYNEAHKYLKEAIAAGEITGEEQDKWQTAAAELRFPFWDWTSPATGKYGLPAILHESEVTILGPRNKEEKVQNPLYSYKFDEIPEGAADQNADHKYFGSWTRTYRWPSDDRHNPTEDYDGLNRTLEKGGPDPDPVDHGQLVGFEVLRTKVANLFSFPLKAKDPKYNSAYWDYFSNTNPSAPAPASTGSAGLSSLEEPHNKIHVDVGGRGHMSDNDVAGFDPLFFLHHANVDRLYALFEYVYPQYWIKDGYVNDTGKLVDFETSVGTFTEDAGAGIDHATPLTPFRKAESKYWISDDVRGLQSGQGLTKNYTYPPIVVKGHSIEVDKPCTDAERATYRGLLQLYFGGNVRDKVVDSRAPLFRSPIGKEIPHGRAHLPGYRHFIISGDLLQYAFPGSHRLELYLDQRFISDITVLSRGNPAAIDKGGGGESDADGAGNGRRAGGAHDTERLNVLVSDAAGSPPHGQRTGVDVDRLARNVHTGRVTRHTGDRQHALAWTVRSGLAGSTKLLAYVNACVGVT</sequence>
<evidence type="ECO:0000313" key="11">
    <source>
        <dbReference type="Proteomes" id="UP000053263"/>
    </source>
</evidence>
<dbReference type="PROSITE" id="PS00498">
    <property type="entry name" value="TYROSINASE_2"/>
    <property type="match status" value="1"/>
</dbReference>
<reference evidence="10 11" key="1">
    <citation type="submission" date="2014-06" db="EMBL/GenBank/DDBJ databases">
        <title>Evolutionary Origins and Diversification of the Mycorrhizal Mutualists.</title>
        <authorList>
            <consortium name="DOE Joint Genome Institute"/>
            <consortium name="Mycorrhizal Genomics Consortium"/>
            <person name="Kohler A."/>
            <person name="Kuo A."/>
            <person name="Nagy L.G."/>
            <person name="Floudas D."/>
            <person name="Copeland A."/>
            <person name="Barry K.W."/>
            <person name="Cichocki N."/>
            <person name="Veneault-Fourrey C."/>
            <person name="LaButti K."/>
            <person name="Lindquist E.A."/>
            <person name="Lipzen A."/>
            <person name="Lundell T."/>
            <person name="Morin E."/>
            <person name="Murat C."/>
            <person name="Riley R."/>
            <person name="Ohm R."/>
            <person name="Sun H."/>
            <person name="Tunlid A."/>
            <person name="Henrissat B."/>
            <person name="Grigoriev I.V."/>
            <person name="Hibbett D.S."/>
            <person name="Martin F."/>
        </authorList>
    </citation>
    <scope>NUCLEOTIDE SEQUENCE [LARGE SCALE GENOMIC DNA]</scope>
    <source>
        <strain evidence="10 11">FD-325 SS-3</strain>
    </source>
</reference>
<dbReference type="PANTHER" id="PTHR11474">
    <property type="entry name" value="TYROSINASE FAMILY MEMBER"/>
    <property type="match status" value="1"/>
</dbReference>
<dbReference type="Pfam" id="PF00264">
    <property type="entry name" value="Tyrosinase"/>
    <property type="match status" value="1"/>
</dbReference>
<feature type="domain" description="Tyrosinase copper-binding" evidence="9">
    <location>
        <begin position="327"/>
        <end position="338"/>
    </location>
</feature>
<comment type="catalytic activity">
    <reaction evidence="7">
        <text>L-tyrosine + O2 = L-dopaquinone + H2O</text>
        <dbReference type="Rhea" id="RHEA:18117"/>
        <dbReference type="ChEBI" id="CHEBI:15377"/>
        <dbReference type="ChEBI" id="CHEBI:15379"/>
        <dbReference type="ChEBI" id="CHEBI:57924"/>
        <dbReference type="ChEBI" id="CHEBI:58315"/>
        <dbReference type="EC" id="1.14.18.1"/>
    </reaction>
</comment>
<dbReference type="PANTHER" id="PTHR11474:SF76">
    <property type="entry name" value="SHKT DOMAIN-CONTAINING PROTEIN"/>
    <property type="match status" value="1"/>
</dbReference>
<dbReference type="GO" id="GO:0046872">
    <property type="term" value="F:metal ion binding"/>
    <property type="evidence" value="ECO:0007669"/>
    <property type="project" value="UniProtKB-KW"/>
</dbReference>
<dbReference type="InterPro" id="IPR050316">
    <property type="entry name" value="Tyrosinase/Hemocyanin"/>
</dbReference>
<keyword evidence="4" id="KW-0186">Copper</keyword>
<evidence type="ECO:0000256" key="8">
    <source>
        <dbReference type="SAM" id="MobiDB-lite"/>
    </source>
</evidence>
<feature type="region of interest" description="Disordered" evidence="8">
    <location>
        <begin position="215"/>
        <end position="241"/>
    </location>
</feature>
<dbReference type="GO" id="GO:0004503">
    <property type="term" value="F:tyrosinase activity"/>
    <property type="evidence" value="ECO:0007669"/>
    <property type="project" value="UniProtKB-EC"/>
</dbReference>
<evidence type="ECO:0000256" key="4">
    <source>
        <dbReference type="ARBA" id="ARBA00023008"/>
    </source>
</evidence>
<comment type="catalytic activity">
    <reaction evidence="6">
        <text>2 L-dopa + O2 = 2 L-dopaquinone + 2 H2O</text>
        <dbReference type="Rhea" id="RHEA:34287"/>
        <dbReference type="ChEBI" id="CHEBI:15377"/>
        <dbReference type="ChEBI" id="CHEBI:15379"/>
        <dbReference type="ChEBI" id="CHEBI:57504"/>
        <dbReference type="ChEBI" id="CHEBI:57924"/>
        <dbReference type="EC" id="1.14.18.1"/>
    </reaction>
</comment>
<dbReference type="GO" id="GO:0042438">
    <property type="term" value="P:melanin biosynthetic process"/>
    <property type="evidence" value="ECO:0007669"/>
    <property type="project" value="UniProtKB-KW"/>
</dbReference>
<dbReference type="AlphaFoldDB" id="A0A0C9T1I0"/>
<evidence type="ECO:0000313" key="10">
    <source>
        <dbReference type="EMBL" id="KII83039.1"/>
    </source>
</evidence>
<comment type="similarity">
    <text evidence="1">Belongs to the tyrosinase family.</text>
</comment>
<dbReference type="Gene3D" id="1.10.1280.10">
    <property type="entry name" value="Di-copper center containing domain from catechol oxidase"/>
    <property type="match status" value="1"/>
</dbReference>
<dbReference type="PRINTS" id="PR00092">
    <property type="entry name" value="TYROSINASE"/>
</dbReference>
<dbReference type="SUPFAM" id="SSF48056">
    <property type="entry name" value="Di-copper centre-containing domain"/>
    <property type="match status" value="1"/>
</dbReference>
<protein>
    <recommendedName>
        <fullName evidence="2">tyrosinase</fullName>
        <ecNumber evidence="2">1.14.18.1</ecNumber>
    </recommendedName>
</protein>
<dbReference type="EC" id="1.14.18.1" evidence="2"/>
<feature type="compositionally biased region" description="Gly residues" evidence="8">
    <location>
        <begin position="530"/>
        <end position="547"/>
    </location>
</feature>